<evidence type="ECO:0000256" key="8">
    <source>
        <dbReference type="ARBA" id="ARBA00022840"/>
    </source>
</evidence>
<dbReference type="FunFam" id="3.30.930.10:FF:000001">
    <property type="entry name" value="Lysine--tRNA ligase"/>
    <property type="match status" value="1"/>
</dbReference>
<keyword evidence="11 13" id="KW-0030">Aminoacyl-tRNA synthetase</keyword>
<dbReference type="Gene3D" id="3.30.930.10">
    <property type="entry name" value="Bira Bifunctional Protein, Domain 2"/>
    <property type="match status" value="1"/>
</dbReference>
<keyword evidence="8 13" id="KW-0067">ATP-binding</keyword>
<feature type="binding site" evidence="13">
    <location>
        <position position="405"/>
    </location>
    <ligand>
        <name>Mg(2+)</name>
        <dbReference type="ChEBI" id="CHEBI:18420"/>
        <label>1</label>
    </ligand>
</feature>
<dbReference type="InterPro" id="IPR002313">
    <property type="entry name" value="Lys-tRNA-ligase_II"/>
</dbReference>
<evidence type="ECO:0000256" key="2">
    <source>
        <dbReference type="ARBA" id="ARBA00008226"/>
    </source>
</evidence>
<evidence type="ECO:0000313" key="16">
    <source>
        <dbReference type="EMBL" id="MBA2133776.1"/>
    </source>
</evidence>
<keyword evidence="4 13" id="KW-0963">Cytoplasm</keyword>
<comment type="caution">
    <text evidence="16">The sequence shown here is derived from an EMBL/GenBank/DDBJ whole genome shotgun (WGS) entry which is preliminary data.</text>
</comment>
<dbReference type="RefSeq" id="WP_181340242.1">
    <property type="nucleotide sequence ID" value="NZ_JAAKDE010000019.1"/>
</dbReference>
<dbReference type="InterPro" id="IPR004364">
    <property type="entry name" value="Aa-tRNA-synt_II"/>
</dbReference>
<name>A0A8J6HT81_9FIRM</name>
<evidence type="ECO:0000256" key="10">
    <source>
        <dbReference type="ARBA" id="ARBA00022917"/>
    </source>
</evidence>
<dbReference type="PRINTS" id="PR00982">
    <property type="entry name" value="TRNASYNTHLYS"/>
</dbReference>
<dbReference type="PIRSF" id="PIRSF039101">
    <property type="entry name" value="LysRS2"/>
    <property type="match status" value="1"/>
</dbReference>
<keyword evidence="5 13" id="KW-0436">Ligase</keyword>
<gene>
    <name evidence="13 16" type="primary">lysS</name>
    <name evidence="16" type="ORF">G5B42_09555</name>
</gene>
<evidence type="ECO:0000259" key="15">
    <source>
        <dbReference type="PROSITE" id="PS50862"/>
    </source>
</evidence>
<dbReference type="SUPFAM" id="SSF50249">
    <property type="entry name" value="Nucleic acid-binding proteins"/>
    <property type="match status" value="1"/>
</dbReference>
<dbReference type="Gene3D" id="2.40.50.140">
    <property type="entry name" value="Nucleic acid-binding proteins"/>
    <property type="match status" value="1"/>
</dbReference>
<keyword evidence="10 13" id="KW-0648">Protein biosynthesis</keyword>
<reference evidence="16" key="1">
    <citation type="submission" date="2020-06" db="EMBL/GenBank/DDBJ databases">
        <title>Novel chitinolytic bacterium.</title>
        <authorList>
            <person name="Ungkulpasvich U."/>
            <person name="Kosugi A."/>
            <person name="Uke A."/>
        </authorList>
    </citation>
    <scope>NUCLEOTIDE SEQUENCE</scope>
    <source>
        <strain evidence="16">UUS1-1</strain>
    </source>
</reference>
<feature type="binding site" evidence="13">
    <location>
        <position position="412"/>
    </location>
    <ligand>
        <name>Mg(2+)</name>
        <dbReference type="ChEBI" id="CHEBI:18420"/>
        <label>2</label>
    </ligand>
</feature>
<evidence type="ECO:0000256" key="1">
    <source>
        <dbReference type="ARBA" id="ARBA00004496"/>
    </source>
</evidence>
<keyword evidence="7 13" id="KW-0547">Nucleotide-binding</keyword>
<dbReference type="GO" id="GO:0005829">
    <property type="term" value="C:cytosol"/>
    <property type="evidence" value="ECO:0007669"/>
    <property type="project" value="TreeGrafter"/>
</dbReference>
<dbReference type="AlphaFoldDB" id="A0A8J6HT81"/>
<comment type="similarity">
    <text evidence="2 13">Belongs to the class-II aminoacyl-tRNA synthetase family.</text>
</comment>
<evidence type="ECO:0000256" key="9">
    <source>
        <dbReference type="ARBA" id="ARBA00022842"/>
    </source>
</evidence>
<dbReference type="GO" id="GO:0006430">
    <property type="term" value="P:lysyl-tRNA aminoacylation"/>
    <property type="evidence" value="ECO:0007669"/>
    <property type="project" value="UniProtKB-UniRule"/>
</dbReference>
<dbReference type="GO" id="GO:0000049">
    <property type="term" value="F:tRNA binding"/>
    <property type="evidence" value="ECO:0007669"/>
    <property type="project" value="TreeGrafter"/>
</dbReference>
<sequence length="495" mass="56995">MDEHNTFNNVVRTEEMENRLAKMKKIKAEGRDPFGRRYERTHQHKEIVDNFDQLEGQQVAIAGRVMTMRGHGKACFANLSDRSGEIQIYAKIDVLGEESYRWFTDLDLGDLIGVSGTVFRTQRGQITVMVEKWELLAKALRPLPEKWHGLKDVDTRYRQRYLDLIVNQEVRETFIKRTRIISTIRRFLDERGFLEVETPVLSLIAGGGHARPFNTHHNALDLDLTLRIALELYHKRLIVGGLERVYEIGKCFRNEGISTKHNPEFTMIELYQAYGDLNDMMELAEQLFAHVAREVLGTTKLTYQGTEIDLTPPWPRLSMVEAIKKETGIDWLKEATDDETAITIAKKLGLNVKDLKTKGQVLDELFGEFVEPKLIQPTFIVDYPIEVSPLAKRKPDQPELTDRFELFIYGREMANAFTELNDPLDQRERFIAQAREKAKGNEEAMVWDEDFLVALEHGMPPTGGMGIGIDRMVMLMTDSPSIRDVILFPLMRPKE</sequence>
<evidence type="ECO:0000313" key="17">
    <source>
        <dbReference type="Proteomes" id="UP000657177"/>
    </source>
</evidence>
<evidence type="ECO:0000256" key="3">
    <source>
        <dbReference type="ARBA" id="ARBA00011738"/>
    </source>
</evidence>
<dbReference type="InterPro" id="IPR045864">
    <property type="entry name" value="aa-tRNA-synth_II/BPL/LPL"/>
</dbReference>
<dbReference type="GO" id="GO:0140096">
    <property type="term" value="F:catalytic activity, acting on a protein"/>
    <property type="evidence" value="ECO:0007669"/>
    <property type="project" value="UniProtKB-ARBA"/>
</dbReference>
<evidence type="ECO:0000256" key="13">
    <source>
        <dbReference type="HAMAP-Rule" id="MF_00252"/>
    </source>
</evidence>
<evidence type="ECO:0000256" key="7">
    <source>
        <dbReference type="ARBA" id="ARBA00022741"/>
    </source>
</evidence>
<accession>A0A8J6HT81</accession>
<evidence type="ECO:0000256" key="12">
    <source>
        <dbReference type="ARBA" id="ARBA00048573"/>
    </source>
</evidence>
<dbReference type="InterPro" id="IPR044136">
    <property type="entry name" value="Lys-tRNA-ligase_II_N"/>
</dbReference>
<comment type="subunit">
    <text evidence="3 13">Homodimer.</text>
</comment>
<dbReference type="Pfam" id="PF00152">
    <property type="entry name" value="tRNA-synt_2"/>
    <property type="match status" value="1"/>
</dbReference>
<protein>
    <recommendedName>
        <fullName evidence="13">Lysine--tRNA ligase</fullName>
        <ecNumber evidence="13">6.1.1.6</ecNumber>
    </recommendedName>
    <alternativeName>
        <fullName evidence="13">Lysyl-tRNA synthetase</fullName>
        <shortName evidence="13">LysRS</shortName>
    </alternativeName>
</protein>
<comment type="subcellular location">
    <subcellularLocation>
        <location evidence="1 13">Cytoplasm</location>
    </subcellularLocation>
</comment>
<dbReference type="InterPro" id="IPR006195">
    <property type="entry name" value="aa-tRNA-synth_II"/>
</dbReference>
<dbReference type="GO" id="GO:0004824">
    <property type="term" value="F:lysine-tRNA ligase activity"/>
    <property type="evidence" value="ECO:0007669"/>
    <property type="project" value="UniProtKB-UniRule"/>
</dbReference>
<dbReference type="InterPro" id="IPR034762">
    <property type="entry name" value="Lys-tRNA-ligase_II_bac/euk"/>
</dbReference>
<dbReference type="FunFam" id="2.40.50.140:FF:000024">
    <property type="entry name" value="Lysine--tRNA ligase"/>
    <property type="match status" value="1"/>
</dbReference>
<keyword evidence="17" id="KW-1185">Reference proteome</keyword>
<evidence type="ECO:0000256" key="5">
    <source>
        <dbReference type="ARBA" id="ARBA00022598"/>
    </source>
</evidence>
<dbReference type="PROSITE" id="PS50862">
    <property type="entry name" value="AA_TRNA_LIGASE_II"/>
    <property type="match status" value="1"/>
</dbReference>
<dbReference type="NCBIfam" id="NF001756">
    <property type="entry name" value="PRK00484.1"/>
    <property type="match status" value="1"/>
</dbReference>
<dbReference type="SUPFAM" id="SSF55681">
    <property type="entry name" value="Class II aaRS and biotin synthetases"/>
    <property type="match status" value="1"/>
</dbReference>
<dbReference type="CDD" id="cd04322">
    <property type="entry name" value="LysRS_N"/>
    <property type="match status" value="1"/>
</dbReference>
<dbReference type="InterPro" id="IPR012340">
    <property type="entry name" value="NA-bd_OB-fold"/>
</dbReference>
<dbReference type="GO" id="GO:0000287">
    <property type="term" value="F:magnesium ion binding"/>
    <property type="evidence" value="ECO:0007669"/>
    <property type="project" value="UniProtKB-UniRule"/>
</dbReference>
<dbReference type="PANTHER" id="PTHR42918:SF15">
    <property type="entry name" value="LYSINE--TRNA LIGASE, CHLOROPLASTIC_MITOCHONDRIAL"/>
    <property type="match status" value="1"/>
</dbReference>
<dbReference type="NCBIfam" id="TIGR00499">
    <property type="entry name" value="lysS_bact"/>
    <property type="match status" value="1"/>
</dbReference>
<dbReference type="InterPro" id="IPR018149">
    <property type="entry name" value="Lys-tRNA-synth_II_C"/>
</dbReference>
<keyword evidence="9 13" id="KW-0460">Magnesium</keyword>
<dbReference type="PANTHER" id="PTHR42918">
    <property type="entry name" value="LYSYL-TRNA SYNTHETASE"/>
    <property type="match status" value="1"/>
</dbReference>
<feature type="binding site" evidence="13">
    <location>
        <position position="412"/>
    </location>
    <ligand>
        <name>Mg(2+)</name>
        <dbReference type="ChEBI" id="CHEBI:18420"/>
        <label>1</label>
    </ligand>
</feature>
<evidence type="ECO:0000256" key="11">
    <source>
        <dbReference type="ARBA" id="ARBA00023146"/>
    </source>
</evidence>
<evidence type="ECO:0000256" key="14">
    <source>
        <dbReference type="RuleBase" id="RU000336"/>
    </source>
</evidence>
<comment type="catalytic activity">
    <reaction evidence="12 13 14">
        <text>tRNA(Lys) + L-lysine + ATP = L-lysyl-tRNA(Lys) + AMP + diphosphate</text>
        <dbReference type="Rhea" id="RHEA:20792"/>
        <dbReference type="Rhea" id="RHEA-COMP:9696"/>
        <dbReference type="Rhea" id="RHEA-COMP:9697"/>
        <dbReference type="ChEBI" id="CHEBI:30616"/>
        <dbReference type="ChEBI" id="CHEBI:32551"/>
        <dbReference type="ChEBI" id="CHEBI:33019"/>
        <dbReference type="ChEBI" id="CHEBI:78442"/>
        <dbReference type="ChEBI" id="CHEBI:78529"/>
        <dbReference type="ChEBI" id="CHEBI:456215"/>
        <dbReference type="EC" id="6.1.1.6"/>
    </reaction>
</comment>
<dbReference type="HAMAP" id="MF_00252">
    <property type="entry name" value="Lys_tRNA_synth_class2"/>
    <property type="match status" value="1"/>
</dbReference>
<dbReference type="GO" id="GO:0016740">
    <property type="term" value="F:transferase activity"/>
    <property type="evidence" value="ECO:0007669"/>
    <property type="project" value="UniProtKB-ARBA"/>
</dbReference>
<dbReference type="GO" id="GO:0005524">
    <property type="term" value="F:ATP binding"/>
    <property type="evidence" value="ECO:0007669"/>
    <property type="project" value="UniProtKB-UniRule"/>
</dbReference>
<dbReference type="CDD" id="cd00775">
    <property type="entry name" value="LysRS_core"/>
    <property type="match status" value="1"/>
</dbReference>
<dbReference type="Pfam" id="PF01336">
    <property type="entry name" value="tRNA_anti-codon"/>
    <property type="match status" value="1"/>
</dbReference>
<dbReference type="Proteomes" id="UP000657177">
    <property type="component" value="Unassembled WGS sequence"/>
</dbReference>
<comment type="cofactor">
    <cofactor evidence="13 14">
        <name>Mg(2+)</name>
        <dbReference type="ChEBI" id="CHEBI:18420"/>
    </cofactor>
    <text evidence="13 14">Binds 3 Mg(2+) ions per subunit.</text>
</comment>
<proteinExistence type="inferred from homology"/>
<keyword evidence="6 13" id="KW-0479">Metal-binding</keyword>
<evidence type="ECO:0000256" key="6">
    <source>
        <dbReference type="ARBA" id="ARBA00022723"/>
    </source>
</evidence>
<organism evidence="16 17">
    <name type="scientific">Capillibacterium thermochitinicola</name>
    <dbReference type="NCBI Taxonomy" id="2699427"/>
    <lineage>
        <taxon>Bacteria</taxon>
        <taxon>Bacillati</taxon>
        <taxon>Bacillota</taxon>
        <taxon>Capillibacterium</taxon>
    </lineage>
</organism>
<feature type="domain" description="Aminoacyl-transfer RNA synthetases class-II family profile" evidence="15">
    <location>
        <begin position="177"/>
        <end position="493"/>
    </location>
</feature>
<dbReference type="EC" id="6.1.1.6" evidence="13"/>
<dbReference type="InterPro" id="IPR004365">
    <property type="entry name" value="NA-bd_OB_tRNA"/>
</dbReference>
<dbReference type="EMBL" id="JAAKDE010000019">
    <property type="protein sequence ID" value="MBA2133776.1"/>
    <property type="molecule type" value="Genomic_DNA"/>
</dbReference>
<evidence type="ECO:0000256" key="4">
    <source>
        <dbReference type="ARBA" id="ARBA00022490"/>
    </source>
</evidence>